<proteinExistence type="predicted"/>
<organism evidence="2">
    <name type="scientific">bioreactor metagenome</name>
    <dbReference type="NCBI Taxonomy" id="1076179"/>
    <lineage>
        <taxon>unclassified sequences</taxon>
        <taxon>metagenomes</taxon>
        <taxon>ecological metagenomes</taxon>
    </lineage>
</organism>
<dbReference type="EMBL" id="VSSQ01068302">
    <property type="protein sequence ID" value="MPN20516.1"/>
    <property type="molecule type" value="Genomic_DNA"/>
</dbReference>
<feature type="compositionally biased region" description="Gly residues" evidence="1">
    <location>
        <begin position="52"/>
        <end position="67"/>
    </location>
</feature>
<name>A0A645G308_9ZZZZ</name>
<protein>
    <submittedName>
        <fullName evidence="2">Uncharacterized protein</fullName>
    </submittedName>
</protein>
<evidence type="ECO:0000256" key="1">
    <source>
        <dbReference type="SAM" id="MobiDB-lite"/>
    </source>
</evidence>
<comment type="caution">
    <text evidence="2">The sequence shown here is derived from an EMBL/GenBank/DDBJ whole genome shotgun (WGS) entry which is preliminary data.</text>
</comment>
<dbReference type="AlphaFoldDB" id="A0A645G308"/>
<reference evidence="2" key="1">
    <citation type="submission" date="2019-08" db="EMBL/GenBank/DDBJ databases">
        <authorList>
            <person name="Kucharzyk K."/>
            <person name="Murdoch R.W."/>
            <person name="Higgins S."/>
            <person name="Loffler F."/>
        </authorList>
    </citation>
    <scope>NUCLEOTIDE SEQUENCE</scope>
</reference>
<feature type="region of interest" description="Disordered" evidence="1">
    <location>
        <begin position="33"/>
        <end position="68"/>
    </location>
</feature>
<gene>
    <name evidence="2" type="ORF">SDC9_167895</name>
</gene>
<evidence type="ECO:0000313" key="2">
    <source>
        <dbReference type="EMBL" id="MPN20516.1"/>
    </source>
</evidence>
<accession>A0A645G308</accession>
<sequence length="130" mass="13913">MVAPFFREALAQAVDCRLPVQFAQFMAVGGGDGHRFAKPAQAGGEQRRGRQRGQGHGTPGVGAGTGIDPGFALAVDDAGTPFTMLPVERQPSLIAQREQGRAGLVRRLRQTGKNQHRRARLVDLPALFGE</sequence>